<feature type="transmembrane region" description="Helical" evidence="6">
    <location>
        <begin position="144"/>
        <end position="167"/>
    </location>
</feature>
<dbReference type="RefSeq" id="WP_096999421.1">
    <property type="nucleotide sequence ID" value="NZ_OBEI01000001.1"/>
</dbReference>
<evidence type="ECO:0000313" key="8">
    <source>
        <dbReference type="Proteomes" id="UP000219036"/>
    </source>
</evidence>
<evidence type="ECO:0000313" key="7">
    <source>
        <dbReference type="EMBL" id="SNZ02825.1"/>
    </source>
</evidence>
<keyword evidence="4 6" id="KW-1133">Transmembrane helix</keyword>
<evidence type="ECO:0000256" key="6">
    <source>
        <dbReference type="SAM" id="Phobius"/>
    </source>
</evidence>
<keyword evidence="5 6" id="KW-0472">Membrane</keyword>
<dbReference type="PANTHER" id="PTHR39087:SF2">
    <property type="entry name" value="UPF0104 MEMBRANE PROTEIN MJ1595"/>
    <property type="match status" value="1"/>
</dbReference>
<organism evidence="7 8">
    <name type="scientific">Persephonella hydrogeniphila</name>
    <dbReference type="NCBI Taxonomy" id="198703"/>
    <lineage>
        <taxon>Bacteria</taxon>
        <taxon>Pseudomonadati</taxon>
        <taxon>Aquificota</taxon>
        <taxon>Aquificia</taxon>
        <taxon>Aquificales</taxon>
        <taxon>Hydrogenothermaceae</taxon>
        <taxon>Persephonella</taxon>
    </lineage>
</organism>
<feature type="transmembrane region" description="Helical" evidence="6">
    <location>
        <begin position="187"/>
        <end position="207"/>
    </location>
</feature>
<evidence type="ECO:0008006" key="9">
    <source>
        <dbReference type="Google" id="ProtNLM"/>
    </source>
</evidence>
<sequence>MKKKFIKLFELFISIAVSVGFIYLFYVIIGFDKFVSFFSQLSIINIFLAFVLYTGSYITRALRWKIVLSIKEFKKLFKITAFNTVFNIFLPFRTGELSFFYMLKKENIPFSESAISFFSVRIFDAISLFAVFGFSFFLFYSKPFFAILTLTLMPFSFLVLRYIVSFLKHEKIKEFQNTKLTLKNISVLYVLSVFTFFLKFTAFYLILPKGVDLSFIQAFFASAAGDLTTILPVHGIAGIGTYEGGYAGILILFGVDKEKALLASVFVHLFMLLGAAIIAGFSYLFLRK</sequence>
<evidence type="ECO:0000256" key="5">
    <source>
        <dbReference type="ARBA" id="ARBA00023136"/>
    </source>
</evidence>
<feature type="transmembrane region" description="Helical" evidence="6">
    <location>
        <begin position="260"/>
        <end position="286"/>
    </location>
</feature>
<dbReference type="InterPro" id="IPR022791">
    <property type="entry name" value="L-PG_synthase/AglD"/>
</dbReference>
<comment type="subcellular location">
    <subcellularLocation>
        <location evidence="1">Cell membrane</location>
        <topology evidence="1">Multi-pass membrane protein</topology>
    </subcellularLocation>
</comment>
<feature type="transmembrane region" description="Helical" evidence="6">
    <location>
        <begin position="37"/>
        <end position="55"/>
    </location>
</feature>
<dbReference type="Pfam" id="PF03706">
    <property type="entry name" value="LPG_synthase_TM"/>
    <property type="match status" value="1"/>
</dbReference>
<dbReference type="OrthoDB" id="421014at2"/>
<name>A0A285N043_9AQUI</name>
<evidence type="ECO:0000256" key="1">
    <source>
        <dbReference type="ARBA" id="ARBA00004651"/>
    </source>
</evidence>
<keyword evidence="8" id="KW-1185">Reference proteome</keyword>
<protein>
    <recommendedName>
        <fullName evidence="9">Lysylphosphatidylglycerol synthase TM region</fullName>
    </recommendedName>
</protein>
<evidence type="ECO:0000256" key="4">
    <source>
        <dbReference type="ARBA" id="ARBA00022989"/>
    </source>
</evidence>
<dbReference type="Proteomes" id="UP000219036">
    <property type="component" value="Unassembled WGS sequence"/>
</dbReference>
<evidence type="ECO:0000256" key="3">
    <source>
        <dbReference type="ARBA" id="ARBA00022692"/>
    </source>
</evidence>
<gene>
    <name evidence="7" type="ORF">SAMN06265182_0220</name>
</gene>
<feature type="transmembrane region" description="Helical" evidence="6">
    <location>
        <begin position="114"/>
        <end position="137"/>
    </location>
</feature>
<keyword evidence="3 6" id="KW-0812">Transmembrane</keyword>
<dbReference type="EMBL" id="OBEI01000001">
    <property type="protein sequence ID" value="SNZ02825.1"/>
    <property type="molecule type" value="Genomic_DNA"/>
</dbReference>
<dbReference type="GO" id="GO:0005886">
    <property type="term" value="C:plasma membrane"/>
    <property type="evidence" value="ECO:0007669"/>
    <property type="project" value="UniProtKB-SubCell"/>
</dbReference>
<accession>A0A285N043</accession>
<proteinExistence type="predicted"/>
<keyword evidence="2" id="KW-1003">Cell membrane</keyword>
<dbReference type="PANTHER" id="PTHR39087">
    <property type="entry name" value="UPF0104 MEMBRANE PROTEIN MJ1595"/>
    <property type="match status" value="1"/>
</dbReference>
<reference evidence="8" key="1">
    <citation type="submission" date="2017-09" db="EMBL/GenBank/DDBJ databases">
        <authorList>
            <person name="Varghese N."/>
            <person name="Submissions S."/>
        </authorList>
    </citation>
    <scope>NUCLEOTIDE SEQUENCE [LARGE SCALE GENOMIC DNA]</scope>
    <source>
        <strain evidence="8">DSM 15103</strain>
    </source>
</reference>
<dbReference type="AlphaFoldDB" id="A0A285N043"/>
<evidence type="ECO:0000256" key="2">
    <source>
        <dbReference type="ARBA" id="ARBA00022475"/>
    </source>
</evidence>
<feature type="transmembrane region" description="Helical" evidence="6">
    <location>
        <begin position="12"/>
        <end position="31"/>
    </location>
</feature>